<reference evidence="2" key="1">
    <citation type="submission" date="2020-06" db="EMBL/GenBank/DDBJ databases">
        <title>Unique genomic features of the anaerobic methanotrophic archaea.</title>
        <authorList>
            <person name="Chadwick G.L."/>
            <person name="Skennerton C.T."/>
            <person name="Laso-Perez R."/>
            <person name="Leu A.O."/>
            <person name="Speth D.R."/>
            <person name="Yu H."/>
            <person name="Morgan-Lang C."/>
            <person name="Hatzenpichler R."/>
            <person name="Goudeau D."/>
            <person name="Malmstrom R."/>
            <person name="Brazelton W.J."/>
            <person name="Woyke T."/>
            <person name="Hallam S.J."/>
            <person name="Tyson G.W."/>
            <person name="Wegener G."/>
            <person name="Boetius A."/>
            <person name="Orphan V."/>
        </authorList>
    </citation>
    <scope>NUCLEOTIDE SEQUENCE</scope>
</reference>
<evidence type="ECO:0000256" key="1">
    <source>
        <dbReference type="SAM" id="Phobius"/>
    </source>
</evidence>
<organism evidence="2">
    <name type="scientific">Candidatus Methanophagaceae archaeon ANME-1 ERB6</name>
    <dbReference type="NCBI Taxonomy" id="2759912"/>
    <lineage>
        <taxon>Archaea</taxon>
        <taxon>Methanobacteriati</taxon>
        <taxon>Methanobacteriota</taxon>
        <taxon>Stenosarchaea group</taxon>
        <taxon>Methanomicrobia</taxon>
        <taxon>Candidatus Methanophagales</taxon>
        <taxon>Candidatus Methanophagaceae</taxon>
    </lineage>
</organism>
<dbReference type="AlphaFoldDB" id="A0A7G9YW73"/>
<evidence type="ECO:0008006" key="3">
    <source>
        <dbReference type="Google" id="ProtNLM"/>
    </source>
</evidence>
<name>A0A7G9YW73_9EURY</name>
<sequence>MDNIGKAVIIFSLLGVGILYGISLTSFVEPPYVPLEEVAVETNEGELIRTKGVITDSLATDYGNMLTIRENKTELLIFVDTLDKSAGKMNLSYGDVVEVEGRVKIYKGRPELVVHGGPGNAIKKLSAENENENIAFVSQIAMHPEDYKGERVSVVGYADNVYKHVFYLADEHGKHLLRVRVEAETEARAKSDDGSIHISALQKGDKIIAEGMFRYDPGNMRYELNLILLRRCS</sequence>
<keyword evidence="1" id="KW-0472">Membrane</keyword>
<dbReference type="EMBL" id="MT631505">
    <property type="protein sequence ID" value="QNO52257.1"/>
    <property type="molecule type" value="Genomic_DNA"/>
</dbReference>
<keyword evidence="1" id="KW-0812">Transmembrane</keyword>
<protein>
    <recommendedName>
        <fullName evidence="3">OB domain-containing protein</fullName>
    </recommendedName>
</protein>
<keyword evidence="1" id="KW-1133">Transmembrane helix</keyword>
<proteinExistence type="predicted"/>
<gene>
    <name evidence="2" type="ORF">BPDGFPMF_00016</name>
</gene>
<feature type="transmembrane region" description="Helical" evidence="1">
    <location>
        <begin position="7"/>
        <end position="28"/>
    </location>
</feature>
<evidence type="ECO:0000313" key="2">
    <source>
        <dbReference type="EMBL" id="QNO52257.1"/>
    </source>
</evidence>
<accession>A0A7G9YW73</accession>